<dbReference type="Gene3D" id="3.40.50.2000">
    <property type="entry name" value="Glycogen Phosphorylase B"/>
    <property type="match status" value="1"/>
</dbReference>
<feature type="compositionally biased region" description="Basic and acidic residues" evidence="1">
    <location>
        <begin position="153"/>
        <end position="168"/>
    </location>
</feature>
<name>A0A850NV39_9PROT</name>
<dbReference type="RefSeq" id="WP_305144477.1">
    <property type="nucleotide sequence ID" value="NZ_JABXXQ010000436.1"/>
</dbReference>
<dbReference type="CDD" id="cd03785">
    <property type="entry name" value="GT28_MurG"/>
    <property type="match status" value="1"/>
</dbReference>
<dbReference type="SUPFAM" id="SSF53756">
    <property type="entry name" value="UDP-Glycosyltransferase/glycogen phosphorylase"/>
    <property type="match status" value="1"/>
</dbReference>
<organism evidence="3 4">
    <name type="scientific">Endobacter medicaginis</name>
    <dbReference type="NCBI Taxonomy" id="1181271"/>
    <lineage>
        <taxon>Bacteria</taxon>
        <taxon>Pseudomonadati</taxon>
        <taxon>Pseudomonadota</taxon>
        <taxon>Alphaproteobacteria</taxon>
        <taxon>Acetobacterales</taxon>
        <taxon>Acetobacteraceae</taxon>
        <taxon>Endobacter</taxon>
    </lineage>
</organism>
<dbReference type="AlphaFoldDB" id="A0A850NV39"/>
<dbReference type="InterPro" id="IPR007235">
    <property type="entry name" value="Glyco_trans_28_C"/>
</dbReference>
<evidence type="ECO:0000313" key="3">
    <source>
        <dbReference type="EMBL" id="NVN31626.1"/>
    </source>
</evidence>
<evidence type="ECO:0000259" key="2">
    <source>
        <dbReference type="Pfam" id="PF04101"/>
    </source>
</evidence>
<accession>A0A850NV39</accession>
<reference evidence="3 4" key="1">
    <citation type="submission" date="2020-06" db="EMBL/GenBank/DDBJ databases">
        <title>Description of novel acetic acid bacteria.</title>
        <authorList>
            <person name="Sombolestani A."/>
        </authorList>
    </citation>
    <scope>NUCLEOTIDE SEQUENCE [LARGE SCALE GENOMIC DNA]</scope>
    <source>
        <strain evidence="3 4">LMG 26838</strain>
    </source>
</reference>
<evidence type="ECO:0000313" key="4">
    <source>
        <dbReference type="Proteomes" id="UP000565205"/>
    </source>
</evidence>
<dbReference type="EMBL" id="JABXXQ010000436">
    <property type="protein sequence ID" value="NVN31626.1"/>
    <property type="molecule type" value="Genomic_DNA"/>
</dbReference>
<gene>
    <name evidence="3" type="ORF">HUK83_14960</name>
</gene>
<sequence>ALRARLHVTQQCRATDLEEVRALYAAAGVEAHLAPFFDDMAAVFGPAALVISRAGASSIAELTALGRPSILVPLPHAIDDHQRANAHALSEAGGGWMMTQDIFTPAALAERLELLLSREPDLLAQASRRSARLGRAESADMFAQLIEHRLARRLDDGSDVPDDGRPAENMKNTSPDEAANRRIGRQPHPASVHSVFESR</sequence>
<dbReference type="PANTHER" id="PTHR21015">
    <property type="entry name" value="UDP-N-ACETYLGLUCOSAMINE--N-ACETYLMURAMYL-(PENTAPEPTIDE) PYROPHOSPHORYL-UNDECAPRENOL N-ACETYLGLUCOSAMINE TRANSFERASE 1"/>
    <property type="match status" value="1"/>
</dbReference>
<feature type="domain" description="Glycosyl transferase family 28 C-terminal" evidence="2">
    <location>
        <begin position="5"/>
        <end position="132"/>
    </location>
</feature>
<dbReference type="Proteomes" id="UP000565205">
    <property type="component" value="Unassembled WGS sequence"/>
</dbReference>
<evidence type="ECO:0000256" key="1">
    <source>
        <dbReference type="SAM" id="MobiDB-lite"/>
    </source>
</evidence>
<comment type="caution">
    <text evidence="3">The sequence shown here is derived from an EMBL/GenBank/DDBJ whole genome shotgun (WGS) entry which is preliminary data.</text>
</comment>
<dbReference type="Pfam" id="PF04101">
    <property type="entry name" value="Glyco_tran_28_C"/>
    <property type="match status" value="1"/>
</dbReference>
<protein>
    <recommendedName>
        <fullName evidence="2">Glycosyl transferase family 28 C-terminal domain-containing protein</fullName>
    </recommendedName>
</protein>
<feature type="non-terminal residue" evidence="3">
    <location>
        <position position="1"/>
    </location>
</feature>
<proteinExistence type="predicted"/>
<dbReference type="GO" id="GO:0050511">
    <property type="term" value="F:undecaprenyldiphospho-muramoylpentapeptide beta-N-acetylglucosaminyltransferase activity"/>
    <property type="evidence" value="ECO:0007669"/>
    <property type="project" value="TreeGrafter"/>
</dbReference>
<feature type="region of interest" description="Disordered" evidence="1">
    <location>
        <begin position="153"/>
        <end position="199"/>
    </location>
</feature>
<dbReference type="PANTHER" id="PTHR21015:SF22">
    <property type="entry name" value="GLYCOSYLTRANSFERASE"/>
    <property type="match status" value="1"/>
</dbReference>